<dbReference type="InterPro" id="IPR056174">
    <property type="entry name" value="SpoVR_N"/>
</dbReference>
<dbReference type="Pfam" id="PF04293">
    <property type="entry name" value="SpoVR"/>
    <property type="match status" value="1"/>
</dbReference>
<evidence type="ECO:0000313" key="3">
    <source>
        <dbReference type="EMBL" id="QEX23942.1"/>
    </source>
</evidence>
<protein>
    <submittedName>
        <fullName evidence="3">SpoVR family protein</fullName>
    </submittedName>
</protein>
<reference evidence="3 4" key="1">
    <citation type="submission" date="2019-08" db="EMBL/GenBank/DDBJ databases">
        <title>Hyperibacter terrae gen. nov., sp. nov. and Hyperibacter viscosus sp. nov., two new members in the family Rhodospirillaceae isolated from the rhizosphere of Hypericum perforatum.</title>
        <authorList>
            <person name="Noviana Z."/>
        </authorList>
    </citation>
    <scope>NUCLEOTIDE SEQUENCE [LARGE SCALE GENOMIC DNA]</scope>
    <source>
        <strain evidence="3 4">R5959</strain>
    </source>
</reference>
<dbReference type="KEGG" id="hadh:FRZ61_38820"/>
<dbReference type="RefSeq" id="WP_151119264.1">
    <property type="nucleotide sequence ID" value="NZ_CP042582.1"/>
</dbReference>
<dbReference type="PANTHER" id="PTHR30029">
    <property type="entry name" value="STAGE V SPORULATION PROTEIN R"/>
    <property type="match status" value="1"/>
</dbReference>
<feature type="domain" description="SpoVR-like C-terminal" evidence="2">
    <location>
        <begin position="446"/>
        <end position="499"/>
    </location>
</feature>
<dbReference type="NCBIfam" id="NF008737">
    <property type="entry name" value="PRK11767.1"/>
    <property type="match status" value="1"/>
</dbReference>
<evidence type="ECO:0000313" key="4">
    <source>
        <dbReference type="Proteomes" id="UP000325797"/>
    </source>
</evidence>
<keyword evidence="4" id="KW-1185">Reference proteome</keyword>
<proteinExistence type="predicted"/>
<evidence type="ECO:0000259" key="2">
    <source>
        <dbReference type="Pfam" id="PF24755"/>
    </source>
</evidence>
<dbReference type="Pfam" id="PF24755">
    <property type="entry name" value="SpoVR_C"/>
    <property type="match status" value="1"/>
</dbReference>
<dbReference type="AlphaFoldDB" id="A0A5J6N1X2"/>
<dbReference type="InterPro" id="IPR007390">
    <property type="entry name" value="Spore_V_R"/>
</dbReference>
<dbReference type="InterPro" id="IPR057270">
    <property type="entry name" value="Ycgb-like"/>
</dbReference>
<dbReference type="InterPro" id="IPR057008">
    <property type="entry name" value="SpoVR-like_C"/>
</dbReference>
<organism evidence="3 4">
    <name type="scientific">Hypericibacter adhaerens</name>
    <dbReference type="NCBI Taxonomy" id="2602016"/>
    <lineage>
        <taxon>Bacteria</taxon>
        <taxon>Pseudomonadati</taxon>
        <taxon>Pseudomonadota</taxon>
        <taxon>Alphaproteobacteria</taxon>
        <taxon>Rhodospirillales</taxon>
        <taxon>Dongiaceae</taxon>
        <taxon>Hypericibacter</taxon>
    </lineage>
</organism>
<gene>
    <name evidence="3" type="ORF">FRZ61_38820</name>
</gene>
<sequence>MNDGGVLLDGEKTESRMRFDWDFDSLRRSYDQISDIALGEFKLDIYPNQVEVITAEQMLDVYSSIGMPLMYLHWSFGKHFARDETLYRRGLRNLAYEIVINANPCISYLMEENSMTMQTLVIAHAAFGHNHFFKNNHLFRQWTDADGILDYMEFAKAYIARCEARYGETAVERVLDAAHALMTQGVNRYPRRKAGGLEEEEKRIQDRLAEQERSYNDLWRTVPQNGSREKRRTTEAERRQILGLPEENVLYFLEKKAPLLKPWQREVLRIVRHIAQYFYPQKQTKVMNEGCATMVHYETLNRLHEKGLLGDGAMVEFLTSHTNVVLQPDFDDRRYGGINPYALGFGMMQDIKRICLEPTDEDRAWFPGFAGNGDPWGTLKDGWANYRDESFIRQFLSPALIRKMKLFAVVDDGVSDLVVKAIHNERGYQTVRSALARQFDVAQKEPEIEIVDVDLDGDRRLMLQHRVYDNVLLAEEDIQPVLRHLADLWGYEVSLSEISASSEAVLKQHTAGPTGALAAT</sequence>
<feature type="domain" description="SpoVR protein-like N-terminal" evidence="1">
    <location>
        <begin position="20"/>
        <end position="442"/>
    </location>
</feature>
<dbReference type="EMBL" id="CP042582">
    <property type="protein sequence ID" value="QEX23942.1"/>
    <property type="molecule type" value="Genomic_DNA"/>
</dbReference>
<dbReference type="PANTHER" id="PTHR30029:SF2">
    <property type="entry name" value="STAGE V SPORULATION PROTEIN R"/>
    <property type="match status" value="1"/>
</dbReference>
<dbReference type="OrthoDB" id="9784270at2"/>
<name>A0A5J6N1X2_9PROT</name>
<accession>A0A5J6N1X2</accession>
<dbReference type="Proteomes" id="UP000325797">
    <property type="component" value="Chromosome"/>
</dbReference>
<evidence type="ECO:0000259" key="1">
    <source>
        <dbReference type="Pfam" id="PF04293"/>
    </source>
</evidence>